<evidence type="ECO:0000313" key="1">
    <source>
        <dbReference type="EMBL" id="MDI9234661.1"/>
    </source>
</evidence>
<dbReference type="RefSeq" id="WP_283225003.1">
    <property type="nucleotide sequence ID" value="NZ_JASGBH010000009.1"/>
</dbReference>
<proteinExistence type="predicted"/>
<dbReference type="Proteomes" id="UP001431902">
    <property type="component" value="Unassembled WGS sequence"/>
</dbReference>
<name>A0ABT6X9A7_9BURK</name>
<evidence type="ECO:0000313" key="2">
    <source>
        <dbReference type="Proteomes" id="UP001431902"/>
    </source>
</evidence>
<accession>A0ABT6X9A7</accession>
<gene>
    <name evidence="1" type="ORF">QLQ16_12555</name>
</gene>
<dbReference type="EMBL" id="JASGBH010000009">
    <property type="protein sequence ID" value="MDI9234661.1"/>
    <property type="molecule type" value="Genomic_DNA"/>
</dbReference>
<keyword evidence="2" id="KW-1185">Reference proteome</keyword>
<reference evidence="1" key="1">
    <citation type="submission" date="2023-05" db="EMBL/GenBank/DDBJ databases">
        <title>Limnohabitans sp. strain HM2-2 Genome sequencing and assembly.</title>
        <authorList>
            <person name="Jung Y."/>
        </authorList>
    </citation>
    <scope>NUCLEOTIDE SEQUENCE</scope>
    <source>
        <strain evidence="1">HM2-2</strain>
    </source>
</reference>
<protein>
    <recommendedName>
        <fullName evidence="3">Flagellar protein FlgN</fullName>
    </recommendedName>
</protein>
<comment type="caution">
    <text evidence="1">The sequence shown here is derived from an EMBL/GenBank/DDBJ whole genome shotgun (WGS) entry which is preliminary data.</text>
</comment>
<evidence type="ECO:0008006" key="3">
    <source>
        <dbReference type="Google" id="ProtNLM"/>
    </source>
</evidence>
<sequence>MSAVAYDLVEQVAQAVAQLRSTLEKHELPGLEAAILNTQMALQALDKHPGGVAGLRQLIATFPADQQKQLNDQLEQARQDHLLNGELIRLALQRNAALQAYAAQSSAAATYSSEGGVSFLGGGQLLGKF</sequence>
<organism evidence="1 2">
    <name type="scientific">Limnohabitans lacus</name>
    <dbReference type="NCBI Taxonomy" id="3045173"/>
    <lineage>
        <taxon>Bacteria</taxon>
        <taxon>Pseudomonadati</taxon>
        <taxon>Pseudomonadota</taxon>
        <taxon>Betaproteobacteria</taxon>
        <taxon>Burkholderiales</taxon>
        <taxon>Comamonadaceae</taxon>
        <taxon>Limnohabitans</taxon>
    </lineage>
</organism>